<dbReference type="PANTHER" id="PTHR32303">
    <property type="entry name" value="QUINOPROTEIN ALCOHOL DEHYDROGENASE (CYTOCHROME C)"/>
    <property type="match status" value="1"/>
</dbReference>
<dbReference type="Proteomes" id="UP000292958">
    <property type="component" value="Unassembled WGS sequence"/>
</dbReference>
<dbReference type="Gene3D" id="1.10.760.10">
    <property type="entry name" value="Cytochrome c-like domain"/>
    <property type="match status" value="1"/>
</dbReference>
<evidence type="ECO:0000256" key="5">
    <source>
        <dbReference type="ARBA" id="ARBA00022729"/>
    </source>
</evidence>
<dbReference type="GO" id="GO:0016491">
    <property type="term" value="F:oxidoreductase activity"/>
    <property type="evidence" value="ECO:0007669"/>
    <property type="project" value="UniProtKB-KW"/>
</dbReference>
<sequence length="741" mass="80795">MMNVRIVSKQGLRVRLPLAALALFAAAGLFLVRAAVSKESDKTSTNVDWATYEATQGATHYTPLTQINKNNVKELKVAWTYDIGDSVSIDNPLILSGVMYLSGRNGSIVALDAATGREIWVSEPKMVTARQRGLTFWESTDHTKRRIVFYRANHIRQIDVATGKLDPEYDVDLKVGLERDPEVVFNVQTVSPPRVWHDILLVGSAPGEEYGSAVGDLRAFDLNTGKLVWQFHTIPTPDESAAKTWGPNPRTFHGGANSWTGTSVDESRGIFYAGTGASTYDFWGVDRPGDNLYGDCLLAIDIRTGKMLWHFQDVHHDVWDYDLASTPVLFTAKSKGKSVDAVAIAGKTGFLFAFDRVTGKPLFPIEERTVPQGEHMEGEQLSPTQPFPTVLKPFVRQTFTLEDIDPAIPEPERSEIQARFRTLRWEGIFTPPSTVPTLEAPGSNGGANFGTTAADPLRGRIYVAGVDIPAVIQLAKSTPQFGAGNNPMERGRSLYQKNCSSCHGVDRAGHPPTFPSLIGVSGRLTNEDLVDFIHAGKAPMPGFPNITGQSMTDLLTYVNNGFTPSDAPPRKAMKGLADGEPRWRTDYGYWYDKKGNGVMRPPWSVLTAYDMNTGAQMWQIPVDSDPSYPVSGVKTGTGDTNKVGIVVTGSGLLFAPEARMKKLMAIDADTGRVLWEGDLPETAVGVPAAYAVNGREYVVVPAASGTSRAKPKPGRQTGGDLKDLPAVHNQFVVFALPETKR</sequence>
<dbReference type="InterPro" id="IPR011047">
    <property type="entry name" value="Quinoprotein_ADH-like_sf"/>
</dbReference>
<dbReference type="EMBL" id="SHKW01000001">
    <property type="protein sequence ID" value="RZU42396.1"/>
    <property type="molecule type" value="Genomic_DNA"/>
</dbReference>
<evidence type="ECO:0000256" key="6">
    <source>
        <dbReference type="ARBA" id="ARBA00023002"/>
    </source>
</evidence>
<dbReference type="AlphaFoldDB" id="A0A4V2G4V1"/>
<proteinExistence type="inferred from homology"/>
<keyword evidence="3 8" id="KW-0349">Heme</keyword>
<keyword evidence="6" id="KW-0560">Oxidoreductase</keyword>
<comment type="cofactor">
    <cofactor evidence="1">
        <name>pyrroloquinoline quinone</name>
        <dbReference type="ChEBI" id="CHEBI:58442"/>
    </cofactor>
</comment>
<dbReference type="InterPro" id="IPR036909">
    <property type="entry name" value="Cyt_c-like_dom_sf"/>
</dbReference>
<feature type="domain" description="Cytochrome c" evidence="9">
    <location>
        <begin position="486"/>
        <end position="562"/>
    </location>
</feature>
<accession>A0A4V2G4V1</accession>
<dbReference type="InterPro" id="IPR018391">
    <property type="entry name" value="PQQ_b-propeller_rpt"/>
</dbReference>
<keyword evidence="7 8" id="KW-0408">Iron</keyword>
<evidence type="ECO:0000259" key="9">
    <source>
        <dbReference type="PROSITE" id="PS51007"/>
    </source>
</evidence>
<reference evidence="10 11" key="1">
    <citation type="submission" date="2019-02" db="EMBL/GenBank/DDBJ databases">
        <title>Genomic Encyclopedia of Archaeal and Bacterial Type Strains, Phase II (KMG-II): from individual species to whole genera.</title>
        <authorList>
            <person name="Goeker M."/>
        </authorList>
    </citation>
    <scope>NUCLEOTIDE SEQUENCE [LARGE SCALE GENOMIC DNA]</scope>
    <source>
        <strain evidence="10 11">DSM 18101</strain>
    </source>
</reference>
<gene>
    <name evidence="10" type="ORF">BDD14_3968</name>
</gene>
<dbReference type="Gene3D" id="2.140.10.10">
    <property type="entry name" value="Quinoprotein alcohol dehydrogenase-like superfamily"/>
    <property type="match status" value="2"/>
</dbReference>
<evidence type="ECO:0000256" key="1">
    <source>
        <dbReference type="ARBA" id="ARBA00001931"/>
    </source>
</evidence>
<evidence type="ECO:0000256" key="4">
    <source>
        <dbReference type="ARBA" id="ARBA00022723"/>
    </source>
</evidence>
<dbReference type="PANTHER" id="PTHR32303:SF10">
    <property type="entry name" value="OUTER MEMBRANE PROTEIN ASSEMBLY FACTOR BAMB"/>
    <property type="match status" value="1"/>
</dbReference>
<dbReference type="Pfam" id="PF13442">
    <property type="entry name" value="Cytochrome_CBB3"/>
    <property type="match status" value="1"/>
</dbReference>
<evidence type="ECO:0000313" key="10">
    <source>
        <dbReference type="EMBL" id="RZU42396.1"/>
    </source>
</evidence>
<dbReference type="SUPFAM" id="SSF46626">
    <property type="entry name" value="Cytochrome c"/>
    <property type="match status" value="1"/>
</dbReference>
<dbReference type="PROSITE" id="PS51007">
    <property type="entry name" value="CYTC"/>
    <property type="match status" value="1"/>
</dbReference>
<evidence type="ECO:0000256" key="3">
    <source>
        <dbReference type="ARBA" id="ARBA00022617"/>
    </source>
</evidence>
<dbReference type="InterPro" id="IPR009056">
    <property type="entry name" value="Cyt_c-like_dom"/>
</dbReference>
<evidence type="ECO:0000256" key="8">
    <source>
        <dbReference type="PROSITE-ProRule" id="PRU00433"/>
    </source>
</evidence>
<evidence type="ECO:0000256" key="2">
    <source>
        <dbReference type="ARBA" id="ARBA00008156"/>
    </source>
</evidence>
<comment type="caution">
    <text evidence="10">The sequence shown here is derived from an EMBL/GenBank/DDBJ whole genome shotgun (WGS) entry which is preliminary data.</text>
</comment>
<dbReference type="GO" id="GO:0020037">
    <property type="term" value="F:heme binding"/>
    <property type="evidence" value="ECO:0007669"/>
    <property type="project" value="InterPro"/>
</dbReference>
<organism evidence="10 11">
    <name type="scientific">Edaphobacter modestus</name>
    <dbReference type="NCBI Taxonomy" id="388466"/>
    <lineage>
        <taxon>Bacteria</taxon>
        <taxon>Pseudomonadati</taxon>
        <taxon>Acidobacteriota</taxon>
        <taxon>Terriglobia</taxon>
        <taxon>Terriglobales</taxon>
        <taxon>Acidobacteriaceae</taxon>
        <taxon>Edaphobacter</taxon>
    </lineage>
</organism>
<keyword evidence="11" id="KW-1185">Reference proteome</keyword>
<comment type="similarity">
    <text evidence="2">Belongs to the bacterial PQQ dehydrogenase family.</text>
</comment>
<name>A0A4V2G4V1_9BACT</name>
<keyword evidence="5" id="KW-0732">Signal</keyword>
<keyword evidence="4 8" id="KW-0479">Metal-binding</keyword>
<dbReference type="SUPFAM" id="SSF50998">
    <property type="entry name" value="Quinoprotein alcohol dehydrogenase-like"/>
    <property type="match status" value="1"/>
</dbReference>
<evidence type="ECO:0000256" key="7">
    <source>
        <dbReference type="ARBA" id="ARBA00023004"/>
    </source>
</evidence>
<dbReference type="GO" id="GO:0009055">
    <property type="term" value="F:electron transfer activity"/>
    <property type="evidence" value="ECO:0007669"/>
    <property type="project" value="InterPro"/>
</dbReference>
<dbReference type="InterPro" id="IPR002372">
    <property type="entry name" value="PQQ_rpt_dom"/>
</dbReference>
<evidence type="ECO:0000313" key="11">
    <source>
        <dbReference type="Proteomes" id="UP000292958"/>
    </source>
</evidence>
<dbReference type="SMART" id="SM00564">
    <property type="entry name" value="PQQ"/>
    <property type="match status" value="4"/>
</dbReference>
<dbReference type="RefSeq" id="WP_130420174.1">
    <property type="nucleotide sequence ID" value="NZ_SHKW01000001.1"/>
</dbReference>
<dbReference type="GO" id="GO:0046872">
    <property type="term" value="F:metal ion binding"/>
    <property type="evidence" value="ECO:0007669"/>
    <property type="project" value="UniProtKB-KW"/>
</dbReference>
<dbReference type="Pfam" id="PF01011">
    <property type="entry name" value="PQQ"/>
    <property type="match status" value="2"/>
</dbReference>
<protein>
    <submittedName>
        <fullName evidence="10">Quinoprotein glucose dehydrogenase</fullName>
    </submittedName>
</protein>
<dbReference type="OrthoDB" id="9794322at2"/>